<comment type="caution">
    <text evidence="2">The sequence shown here is derived from an EMBL/GenBank/DDBJ whole genome shotgun (WGS) entry which is preliminary data.</text>
</comment>
<evidence type="ECO:0000313" key="3">
    <source>
        <dbReference type="Proteomes" id="UP000019487"/>
    </source>
</evidence>
<reference evidence="2 3" key="1">
    <citation type="journal article" date="2014" name="Genome Announc.">
        <title>Draft genome sequence of Sclerotinia borealis, a psychrophilic plant pathogenic fungus.</title>
        <authorList>
            <person name="Mardanov A.V."/>
            <person name="Beletsky A.V."/>
            <person name="Kadnikov V.V."/>
            <person name="Ignatov A.N."/>
            <person name="Ravin N.V."/>
        </authorList>
    </citation>
    <scope>NUCLEOTIDE SEQUENCE [LARGE SCALE GENOMIC DNA]</scope>
    <source>
        <strain evidence="3">F-4157</strain>
    </source>
</reference>
<protein>
    <recommendedName>
        <fullName evidence="1">F-box domain-containing protein</fullName>
    </recommendedName>
</protein>
<dbReference type="EMBL" id="AYSA01000243">
    <property type="protein sequence ID" value="ESZ94501.1"/>
    <property type="molecule type" value="Genomic_DNA"/>
</dbReference>
<dbReference type="OrthoDB" id="2125396at2759"/>
<feature type="domain" description="F-box" evidence="1">
    <location>
        <begin position="49"/>
        <end position="95"/>
    </location>
</feature>
<dbReference type="SUPFAM" id="SSF52047">
    <property type="entry name" value="RNI-like"/>
    <property type="match status" value="1"/>
</dbReference>
<proteinExistence type="predicted"/>
<dbReference type="InterPro" id="IPR036047">
    <property type="entry name" value="F-box-like_dom_sf"/>
</dbReference>
<evidence type="ECO:0000259" key="1">
    <source>
        <dbReference type="Pfam" id="PF12937"/>
    </source>
</evidence>
<dbReference type="Pfam" id="PF12937">
    <property type="entry name" value="F-box-like"/>
    <property type="match status" value="1"/>
</dbReference>
<dbReference type="Proteomes" id="UP000019487">
    <property type="component" value="Unassembled WGS sequence"/>
</dbReference>
<dbReference type="InterPro" id="IPR032675">
    <property type="entry name" value="LRR_dom_sf"/>
</dbReference>
<dbReference type="Gene3D" id="3.80.10.10">
    <property type="entry name" value="Ribonuclease Inhibitor"/>
    <property type="match status" value="1"/>
</dbReference>
<dbReference type="SUPFAM" id="SSF81383">
    <property type="entry name" value="F-box domain"/>
    <property type="match status" value="1"/>
</dbReference>
<dbReference type="AlphaFoldDB" id="W9CF60"/>
<sequence>MALDAQSNWNVEMSQPLKLSNASQQSKPVPAPESMAELYRKAPSQEILLPLEIVSHILSYIPRREDTQSTFYSCTLVSRLWYSASISLLYERPYLSGGNFNVFVTTVCPSKNAHVRQSALAPLVRRLDMGGLVHNSSRSLTARLLGRLKGNIVEFVAPQASFAINSFPALSRCTQLRYLDLSLISASISNRLLFRALKTLQHLETLLFPRTSNSDLDKNDEICEWPPKLQGLHLAGGVDDHFLRTHLLNVPPTLSRFSIQHCSMVYSPALLSTIEHLGPQLQHLTIRHPMNRMGVGALDYILLMCPILTAFRISADFITDALFENIPQDHPLQILDLDCSGTAGTEVNITAGAVYEAVEEGRLPCLRSVRVNARLAWNATEGGKQDISDCEFLHCSSTALHARFYVEANANTTAVVDTMEDLENETPLGIEPIGVWFSMD</sequence>
<accession>W9CF60</accession>
<organism evidence="2 3">
    <name type="scientific">Sclerotinia borealis (strain F-4128)</name>
    <dbReference type="NCBI Taxonomy" id="1432307"/>
    <lineage>
        <taxon>Eukaryota</taxon>
        <taxon>Fungi</taxon>
        <taxon>Dikarya</taxon>
        <taxon>Ascomycota</taxon>
        <taxon>Pezizomycotina</taxon>
        <taxon>Leotiomycetes</taxon>
        <taxon>Helotiales</taxon>
        <taxon>Sclerotiniaceae</taxon>
        <taxon>Sclerotinia</taxon>
    </lineage>
</organism>
<keyword evidence="3" id="KW-1185">Reference proteome</keyword>
<gene>
    <name evidence="2" type="ORF">SBOR_5114</name>
</gene>
<dbReference type="InterPro" id="IPR001810">
    <property type="entry name" value="F-box_dom"/>
</dbReference>
<evidence type="ECO:0000313" key="2">
    <source>
        <dbReference type="EMBL" id="ESZ94501.1"/>
    </source>
</evidence>
<dbReference type="HOGENOM" id="CLU_042679_1_1_1"/>
<name>W9CF60_SCLBF</name>
<dbReference type="STRING" id="1432307.W9CF60"/>